<sequence length="115" mass="12644">MKNASMIRLGLLSLFACTAFASASAMASDTTVPGHPRVNEVSKRIDNQQARTAKGIANGTITGKQAARDEKRDANIAQRESADEAKHNGHLTKAETRRLNRAENRNSRAIHRQRH</sequence>
<comment type="caution">
    <text evidence="3">The sequence shown here is derived from an EMBL/GenBank/DDBJ whole genome shotgun (WGS) entry which is preliminary data.</text>
</comment>
<dbReference type="AlphaFoldDB" id="A0A502CF56"/>
<protein>
    <recommendedName>
        <fullName evidence="5">Lipoprotein</fullName>
    </recommendedName>
</protein>
<feature type="signal peptide" evidence="2">
    <location>
        <begin position="1"/>
        <end position="27"/>
    </location>
</feature>
<gene>
    <name evidence="3" type="ORF">EAH88_08000</name>
</gene>
<feature type="compositionally biased region" description="Basic and acidic residues" evidence="1">
    <location>
        <begin position="66"/>
        <end position="106"/>
    </location>
</feature>
<organism evidence="3 4">
    <name type="scientific">Rhodanobacter glycinis</name>
    <dbReference type="NCBI Taxonomy" id="582702"/>
    <lineage>
        <taxon>Bacteria</taxon>
        <taxon>Pseudomonadati</taxon>
        <taxon>Pseudomonadota</taxon>
        <taxon>Gammaproteobacteria</taxon>
        <taxon>Lysobacterales</taxon>
        <taxon>Rhodanobacteraceae</taxon>
        <taxon>Rhodanobacter</taxon>
    </lineage>
</organism>
<evidence type="ECO:0000256" key="2">
    <source>
        <dbReference type="SAM" id="SignalP"/>
    </source>
</evidence>
<proteinExistence type="predicted"/>
<evidence type="ECO:0000313" key="4">
    <source>
        <dbReference type="Proteomes" id="UP000319486"/>
    </source>
</evidence>
<dbReference type="EMBL" id="RCZO01000003">
    <property type="protein sequence ID" value="TPG10351.1"/>
    <property type="molecule type" value="Genomic_DNA"/>
</dbReference>
<evidence type="ECO:0000256" key="1">
    <source>
        <dbReference type="SAM" id="MobiDB-lite"/>
    </source>
</evidence>
<keyword evidence="4" id="KW-1185">Reference proteome</keyword>
<reference evidence="3 4" key="1">
    <citation type="journal article" date="2019" name="Environ. Microbiol.">
        <title>Species interactions and distinct microbial communities in high Arctic permafrost affected cryosols are associated with the CH4 and CO2 gas fluxes.</title>
        <authorList>
            <person name="Altshuler I."/>
            <person name="Hamel J."/>
            <person name="Turney S."/>
            <person name="Magnuson E."/>
            <person name="Levesque R."/>
            <person name="Greer C."/>
            <person name="Whyte L.G."/>
        </authorList>
    </citation>
    <scope>NUCLEOTIDE SEQUENCE [LARGE SCALE GENOMIC DNA]</scope>
    <source>
        <strain evidence="3 4">S13Y</strain>
    </source>
</reference>
<name>A0A502CF56_9GAMM</name>
<evidence type="ECO:0000313" key="3">
    <source>
        <dbReference type="EMBL" id="TPG10351.1"/>
    </source>
</evidence>
<evidence type="ECO:0008006" key="5">
    <source>
        <dbReference type="Google" id="ProtNLM"/>
    </source>
</evidence>
<dbReference type="Proteomes" id="UP000319486">
    <property type="component" value="Unassembled WGS sequence"/>
</dbReference>
<feature type="compositionally biased region" description="Basic and acidic residues" evidence="1">
    <location>
        <begin position="37"/>
        <end position="46"/>
    </location>
</feature>
<feature type="region of interest" description="Disordered" evidence="1">
    <location>
        <begin position="26"/>
        <end position="115"/>
    </location>
</feature>
<accession>A0A502CF56</accession>
<feature type="chain" id="PRO_5021410809" description="Lipoprotein" evidence="2">
    <location>
        <begin position="28"/>
        <end position="115"/>
    </location>
</feature>
<keyword evidence="2" id="KW-0732">Signal</keyword>